<dbReference type="PANTHER" id="PTHR43848">
    <property type="entry name" value="PUTRESCINE TRANSPORT SYSTEM PERMEASE PROTEIN POTI"/>
    <property type="match status" value="1"/>
</dbReference>
<dbReference type="RefSeq" id="WP_129723212.1">
    <property type="nucleotide sequence ID" value="NZ_CP101808.1"/>
</dbReference>
<name>A0ABY5J4V3_9BACT</name>
<evidence type="ECO:0000256" key="1">
    <source>
        <dbReference type="ARBA" id="ARBA00004651"/>
    </source>
</evidence>
<sequence length="268" mass="30546">MSKLRDILYRSYVYVILFVTYIPLIFALIFSFNSTSKRGNLSFSWNQFSTDGWISFFTQSRDQALVNSFIIAFAVSVITIPLALVTVYALWKQKNKTYGHIVKATYNVPFINPEVVTAIGLILAYGMLFGTLKVTSEGIFRAILGHVVIALPYCITVMYPASEKFNKNLFEASQDLGYSKLRSWFKVYLFHMLPTIIFSFIITVFFSFDDFIITRLVSNTSTLGTKLYETSFRSWGLVVGGSLMIITLVGSLIYIAVMKWGVKWKQKN</sequence>
<feature type="domain" description="ABC transmembrane type-1" evidence="9">
    <location>
        <begin position="65"/>
        <end position="256"/>
    </location>
</feature>
<feature type="transmembrane region" description="Helical" evidence="8">
    <location>
        <begin position="69"/>
        <end position="91"/>
    </location>
</feature>
<evidence type="ECO:0000256" key="6">
    <source>
        <dbReference type="ARBA" id="ARBA00022989"/>
    </source>
</evidence>
<evidence type="ECO:0000256" key="2">
    <source>
        <dbReference type="ARBA" id="ARBA00007069"/>
    </source>
</evidence>
<feature type="transmembrane region" description="Helical" evidence="8">
    <location>
        <begin position="138"/>
        <end position="159"/>
    </location>
</feature>
<keyword evidence="7 8" id="KW-0472">Membrane</keyword>
<dbReference type="Proteomes" id="UP001059576">
    <property type="component" value="Chromosome"/>
</dbReference>
<evidence type="ECO:0000259" key="9">
    <source>
        <dbReference type="PROSITE" id="PS50928"/>
    </source>
</evidence>
<evidence type="ECO:0000256" key="3">
    <source>
        <dbReference type="ARBA" id="ARBA00022448"/>
    </source>
</evidence>
<comment type="similarity">
    <text evidence="2">Belongs to the binding-protein-dependent transport system permease family. CysTW subfamily.</text>
</comment>
<dbReference type="PROSITE" id="PS50928">
    <property type="entry name" value="ABC_TM1"/>
    <property type="match status" value="1"/>
</dbReference>
<protein>
    <submittedName>
        <fullName evidence="10">ABC transporter permease subunit</fullName>
    </submittedName>
</protein>
<dbReference type="EMBL" id="CP101808">
    <property type="protein sequence ID" value="UUD36728.1"/>
    <property type="molecule type" value="Genomic_DNA"/>
</dbReference>
<keyword evidence="11" id="KW-1185">Reference proteome</keyword>
<keyword evidence="5 8" id="KW-0812">Transmembrane</keyword>
<evidence type="ECO:0000313" key="11">
    <source>
        <dbReference type="Proteomes" id="UP001059576"/>
    </source>
</evidence>
<dbReference type="PANTHER" id="PTHR43848:SF2">
    <property type="entry name" value="PUTRESCINE TRANSPORT SYSTEM PERMEASE PROTEIN POTI"/>
    <property type="match status" value="1"/>
</dbReference>
<evidence type="ECO:0000256" key="7">
    <source>
        <dbReference type="ARBA" id="ARBA00023136"/>
    </source>
</evidence>
<dbReference type="Pfam" id="PF00528">
    <property type="entry name" value="BPD_transp_1"/>
    <property type="match status" value="1"/>
</dbReference>
<dbReference type="CDD" id="cd06261">
    <property type="entry name" value="TM_PBP2"/>
    <property type="match status" value="1"/>
</dbReference>
<accession>A0ABY5J4V3</accession>
<proteinExistence type="inferred from homology"/>
<keyword evidence="4" id="KW-1003">Cell membrane</keyword>
<dbReference type="Gene3D" id="1.10.3720.10">
    <property type="entry name" value="MetI-like"/>
    <property type="match status" value="1"/>
</dbReference>
<dbReference type="InterPro" id="IPR035906">
    <property type="entry name" value="MetI-like_sf"/>
</dbReference>
<evidence type="ECO:0000313" key="10">
    <source>
        <dbReference type="EMBL" id="UUD36728.1"/>
    </source>
</evidence>
<evidence type="ECO:0000256" key="8">
    <source>
        <dbReference type="RuleBase" id="RU363032"/>
    </source>
</evidence>
<dbReference type="InterPro" id="IPR051789">
    <property type="entry name" value="Bact_Polyamine_Transport"/>
</dbReference>
<feature type="transmembrane region" description="Helical" evidence="8">
    <location>
        <begin position="12"/>
        <end position="32"/>
    </location>
</feature>
<keyword evidence="3 8" id="KW-0813">Transport</keyword>
<organism evidence="10 11">
    <name type="scientific">Mycoplasmopsis equigenitalium</name>
    <dbReference type="NCBI Taxonomy" id="114883"/>
    <lineage>
        <taxon>Bacteria</taxon>
        <taxon>Bacillati</taxon>
        <taxon>Mycoplasmatota</taxon>
        <taxon>Mycoplasmoidales</taxon>
        <taxon>Metamycoplasmataceae</taxon>
        <taxon>Mycoplasmopsis</taxon>
    </lineage>
</organism>
<feature type="transmembrane region" description="Helical" evidence="8">
    <location>
        <begin position="111"/>
        <end position="132"/>
    </location>
</feature>
<evidence type="ECO:0000256" key="4">
    <source>
        <dbReference type="ARBA" id="ARBA00022475"/>
    </source>
</evidence>
<dbReference type="InterPro" id="IPR000515">
    <property type="entry name" value="MetI-like"/>
</dbReference>
<dbReference type="SUPFAM" id="SSF161098">
    <property type="entry name" value="MetI-like"/>
    <property type="match status" value="1"/>
</dbReference>
<evidence type="ECO:0000256" key="5">
    <source>
        <dbReference type="ARBA" id="ARBA00022692"/>
    </source>
</evidence>
<feature type="transmembrane region" description="Helical" evidence="8">
    <location>
        <begin position="187"/>
        <end position="208"/>
    </location>
</feature>
<comment type="subcellular location">
    <subcellularLocation>
        <location evidence="1 8">Cell membrane</location>
        <topology evidence="1 8">Multi-pass membrane protein</topology>
    </subcellularLocation>
</comment>
<keyword evidence="6 8" id="KW-1133">Transmembrane helix</keyword>
<gene>
    <name evidence="10" type="ORF">NPA09_02365</name>
</gene>
<feature type="transmembrane region" description="Helical" evidence="8">
    <location>
        <begin position="235"/>
        <end position="257"/>
    </location>
</feature>
<reference evidence="10" key="1">
    <citation type="submission" date="2022-07" db="EMBL/GenBank/DDBJ databases">
        <title>Complete genome of Mycoplasma equigenitalium type strain T37.</title>
        <authorList>
            <person name="Spergser J."/>
        </authorList>
    </citation>
    <scope>NUCLEOTIDE SEQUENCE</scope>
    <source>
        <strain evidence="10">T37</strain>
    </source>
</reference>